<dbReference type="GO" id="GO:0005737">
    <property type="term" value="C:cytoplasm"/>
    <property type="evidence" value="ECO:0007669"/>
    <property type="project" value="TreeGrafter"/>
</dbReference>
<proteinExistence type="predicted"/>
<keyword evidence="4 7" id="KW-0560">Oxidoreductase</keyword>
<dbReference type="PRINTS" id="PR00411">
    <property type="entry name" value="PNDRDTASEI"/>
</dbReference>
<comment type="cofactor">
    <cofactor evidence="1">
        <name>FAD</name>
        <dbReference type="ChEBI" id="CHEBI:57692"/>
    </cofactor>
</comment>
<feature type="domain" description="Reductase C-terminal" evidence="6">
    <location>
        <begin position="334"/>
        <end position="419"/>
    </location>
</feature>
<dbReference type="InterPro" id="IPR028202">
    <property type="entry name" value="Reductase_C"/>
</dbReference>
<dbReference type="GO" id="GO:0016651">
    <property type="term" value="F:oxidoreductase activity, acting on NAD(P)H"/>
    <property type="evidence" value="ECO:0007669"/>
    <property type="project" value="TreeGrafter"/>
</dbReference>
<dbReference type="InterPro" id="IPR023753">
    <property type="entry name" value="FAD/NAD-binding_dom"/>
</dbReference>
<evidence type="ECO:0000313" key="8">
    <source>
        <dbReference type="Proteomes" id="UP001234216"/>
    </source>
</evidence>
<dbReference type="InterPro" id="IPR036188">
    <property type="entry name" value="FAD/NAD-bd_sf"/>
</dbReference>
<dbReference type="EMBL" id="JAUSZV010000005">
    <property type="protein sequence ID" value="MDQ0910720.1"/>
    <property type="molecule type" value="Genomic_DNA"/>
</dbReference>
<evidence type="ECO:0000259" key="6">
    <source>
        <dbReference type="Pfam" id="PF14759"/>
    </source>
</evidence>
<dbReference type="PANTHER" id="PTHR43557:SF2">
    <property type="entry name" value="RIESKE DOMAIN-CONTAINING PROTEIN-RELATED"/>
    <property type="match status" value="1"/>
</dbReference>
<keyword evidence="3" id="KW-0274">FAD</keyword>
<dbReference type="Gene3D" id="3.30.390.30">
    <property type="match status" value="1"/>
</dbReference>
<dbReference type="AlphaFoldDB" id="A0AAW8FNN4"/>
<sequence>MVDADQTFVIVGGGLAGAKAAETLRTEGFTGRVILICDERDHPYERPPLSKGYLLGKEERDSVFVHEPAWYARNDIELHLGETVDAIDRTAKTVRFGEDGTVVRYDKLLLATGAEPRRLDIPGTDLAGVHHLRRLAHAERLKGVLATLGRDNGHIVIAGAGWIGLEVAAAAREYGAEVTVVEPLSTPLHSVLGPELGNLFAELHRERGVRFHFGARLTEIVGQDGMVLAARTDDGEEHPAHDVLAAVGAAPRVALAEAAGLELADRAHGGGVAVDEQLRTSDPDIYAAGDVASFHHALFGNRLRVEHWANALNGGPAAARAMLGRQVTYDRVPYFFSDQYDLGMEYSGWAPPGTYDEVVIRGDAGKREFIAFWVKQGRVLAGMNVNVWDVTEPIQSLIRSGAQVDTEALADPHVPLVSLVP</sequence>
<keyword evidence="7" id="KW-0223">Dioxygenase</keyword>
<feature type="domain" description="FAD/NAD(P)-binding" evidence="5">
    <location>
        <begin position="8"/>
        <end position="314"/>
    </location>
</feature>
<reference evidence="7" key="1">
    <citation type="submission" date="2023-07" db="EMBL/GenBank/DDBJ databases">
        <title>Comparative genomics of wheat-associated soil bacteria to identify genetic determinants of phenazine resistance.</title>
        <authorList>
            <person name="Mouncey N."/>
        </authorList>
    </citation>
    <scope>NUCLEOTIDE SEQUENCE</scope>
    <source>
        <strain evidence="7">V4I22</strain>
    </source>
</reference>
<dbReference type="GO" id="GO:0051213">
    <property type="term" value="F:dioxygenase activity"/>
    <property type="evidence" value="ECO:0007669"/>
    <property type="project" value="UniProtKB-KW"/>
</dbReference>
<dbReference type="Gene3D" id="3.50.50.60">
    <property type="entry name" value="FAD/NAD(P)-binding domain"/>
    <property type="match status" value="2"/>
</dbReference>
<accession>A0AAW8FNN4</accession>
<dbReference type="RefSeq" id="WP_306981600.1">
    <property type="nucleotide sequence ID" value="NZ_JAUSYQ010000002.1"/>
</dbReference>
<name>A0AAW8FNN4_9ACTN</name>
<dbReference type="Proteomes" id="UP001234216">
    <property type="component" value="Unassembled WGS sequence"/>
</dbReference>
<dbReference type="PANTHER" id="PTHR43557">
    <property type="entry name" value="APOPTOSIS-INDUCING FACTOR 1"/>
    <property type="match status" value="1"/>
</dbReference>
<dbReference type="SUPFAM" id="SSF55424">
    <property type="entry name" value="FAD/NAD-linked reductases, dimerisation (C-terminal) domain"/>
    <property type="match status" value="1"/>
</dbReference>
<evidence type="ECO:0000256" key="4">
    <source>
        <dbReference type="ARBA" id="ARBA00023002"/>
    </source>
</evidence>
<evidence type="ECO:0000256" key="1">
    <source>
        <dbReference type="ARBA" id="ARBA00001974"/>
    </source>
</evidence>
<dbReference type="EC" id="1.18.1.3" evidence="7"/>
<protein>
    <submittedName>
        <fullName evidence="7">3-phenylpropionate/trans-cinnamate dioxygenase ferredoxin reductase subunit</fullName>
        <ecNumber evidence="7">1.18.1.3</ecNumber>
    </submittedName>
</protein>
<dbReference type="PRINTS" id="PR00368">
    <property type="entry name" value="FADPNR"/>
</dbReference>
<dbReference type="Pfam" id="PF14759">
    <property type="entry name" value="Reductase_C"/>
    <property type="match status" value="1"/>
</dbReference>
<evidence type="ECO:0000259" key="5">
    <source>
        <dbReference type="Pfam" id="PF07992"/>
    </source>
</evidence>
<comment type="caution">
    <text evidence="7">The sequence shown here is derived from an EMBL/GenBank/DDBJ whole genome shotgun (WGS) entry which is preliminary data.</text>
</comment>
<keyword evidence="2" id="KW-0285">Flavoprotein</keyword>
<evidence type="ECO:0000256" key="3">
    <source>
        <dbReference type="ARBA" id="ARBA00022827"/>
    </source>
</evidence>
<dbReference type="GO" id="GO:0008860">
    <property type="term" value="F:ferredoxin-NAD+ reductase activity"/>
    <property type="evidence" value="ECO:0007669"/>
    <property type="project" value="UniProtKB-EC"/>
</dbReference>
<evidence type="ECO:0000256" key="2">
    <source>
        <dbReference type="ARBA" id="ARBA00022630"/>
    </source>
</evidence>
<gene>
    <name evidence="7" type="ORF">QFZ22_006705</name>
</gene>
<dbReference type="SUPFAM" id="SSF51905">
    <property type="entry name" value="FAD/NAD(P)-binding domain"/>
    <property type="match status" value="1"/>
</dbReference>
<organism evidence="7 8">
    <name type="scientific">Streptomyces canus</name>
    <dbReference type="NCBI Taxonomy" id="58343"/>
    <lineage>
        <taxon>Bacteria</taxon>
        <taxon>Bacillati</taxon>
        <taxon>Actinomycetota</taxon>
        <taxon>Actinomycetes</taxon>
        <taxon>Kitasatosporales</taxon>
        <taxon>Streptomycetaceae</taxon>
        <taxon>Streptomyces</taxon>
        <taxon>Streptomyces aurantiacus group</taxon>
    </lineage>
</organism>
<dbReference type="InterPro" id="IPR050446">
    <property type="entry name" value="FAD-oxidoreductase/Apoptosis"/>
</dbReference>
<dbReference type="Pfam" id="PF07992">
    <property type="entry name" value="Pyr_redox_2"/>
    <property type="match status" value="1"/>
</dbReference>
<dbReference type="InterPro" id="IPR016156">
    <property type="entry name" value="FAD/NAD-linked_Rdtase_dimer_sf"/>
</dbReference>
<evidence type="ECO:0000313" key="7">
    <source>
        <dbReference type="EMBL" id="MDQ0910720.1"/>
    </source>
</evidence>